<protein>
    <submittedName>
        <fullName evidence="2">Uncharacterized protein</fullName>
    </submittedName>
</protein>
<keyword evidence="3" id="KW-1185">Reference proteome</keyword>
<evidence type="ECO:0000313" key="3">
    <source>
        <dbReference type="Proteomes" id="UP000193920"/>
    </source>
</evidence>
<name>A0A1Y2EHI9_9FUNG</name>
<reference evidence="2 3" key="1">
    <citation type="submission" date="2016-08" db="EMBL/GenBank/DDBJ databases">
        <title>A Parts List for Fungal Cellulosomes Revealed by Comparative Genomics.</title>
        <authorList>
            <consortium name="DOE Joint Genome Institute"/>
            <person name="Haitjema C.H."/>
            <person name="Gilmore S.P."/>
            <person name="Henske J.K."/>
            <person name="Solomon K.V."/>
            <person name="De Groot R."/>
            <person name="Kuo A."/>
            <person name="Mondo S.J."/>
            <person name="Salamov A.A."/>
            <person name="Labutti K."/>
            <person name="Zhao Z."/>
            <person name="Chiniquy J."/>
            <person name="Barry K."/>
            <person name="Brewer H.M."/>
            <person name="Purvine S.O."/>
            <person name="Wright A.T."/>
            <person name="Boxma B."/>
            <person name="Van Alen T."/>
            <person name="Hackstein J.H."/>
            <person name="Baker S.E."/>
            <person name="Grigoriev I.V."/>
            <person name="O'Malley M.A."/>
        </authorList>
    </citation>
    <scope>NUCLEOTIDE SEQUENCE [LARGE SCALE GENOMIC DNA]</scope>
    <source>
        <strain evidence="2 3">G1</strain>
    </source>
</reference>
<evidence type="ECO:0000256" key="1">
    <source>
        <dbReference type="SAM" id="MobiDB-lite"/>
    </source>
</evidence>
<dbReference type="AlphaFoldDB" id="A0A1Y2EHI9"/>
<accession>A0A1Y2EHI9</accession>
<dbReference type="OrthoDB" id="2306153at2759"/>
<dbReference type="Proteomes" id="UP000193920">
    <property type="component" value="Unassembled WGS sequence"/>
</dbReference>
<feature type="compositionally biased region" description="Polar residues" evidence="1">
    <location>
        <begin position="1"/>
        <end position="14"/>
    </location>
</feature>
<evidence type="ECO:0000313" key="2">
    <source>
        <dbReference type="EMBL" id="ORY70736.1"/>
    </source>
</evidence>
<organism evidence="2 3">
    <name type="scientific">Neocallimastix californiae</name>
    <dbReference type="NCBI Taxonomy" id="1754190"/>
    <lineage>
        <taxon>Eukaryota</taxon>
        <taxon>Fungi</taxon>
        <taxon>Fungi incertae sedis</taxon>
        <taxon>Chytridiomycota</taxon>
        <taxon>Chytridiomycota incertae sedis</taxon>
        <taxon>Neocallimastigomycetes</taxon>
        <taxon>Neocallimastigales</taxon>
        <taxon>Neocallimastigaceae</taxon>
        <taxon>Neocallimastix</taxon>
    </lineage>
</organism>
<feature type="region of interest" description="Disordered" evidence="1">
    <location>
        <begin position="1"/>
        <end position="21"/>
    </location>
</feature>
<proteinExistence type="predicted"/>
<dbReference type="EMBL" id="MCOG01000042">
    <property type="protein sequence ID" value="ORY70736.1"/>
    <property type="molecule type" value="Genomic_DNA"/>
</dbReference>
<comment type="caution">
    <text evidence="2">The sequence shown here is derived from an EMBL/GenBank/DDBJ whole genome shotgun (WGS) entry which is preliminary data.</text>
</comment>
<sequence>MSDIINYSSTSAQLPSPPLSPYKKNDKTIDIENFNCTDKVLKNVKNALGSPVEYTIEISKNEILRSKYMKIMEEGIEINNEMTPYPYVIQKLHSIGSRIINKKTKDAVPLRVYETGKDCFEEFWVHPFYLSLQSFQFYKLFEEIRNNNEQGNN</sequence>
<gene>
    <name evidence="2" type="ORF">LY90DRAFT_504069</name>
</gene>